<protein>
    <submittedName>
        <fullName evidence="1">Uncharacterized protein</fullName>
    </submittedName>
</protein>
<evidence type="ECO:0000313" key="2">
    <source>
        <dbReference type="Proteomes" id="UP001519460"/>
    </source>
</evidence>
<dbReference type="Proteomes" id="UP001519460">
    <property type="component" value="Unassembled WGS sequence"/>
</dbReference>
<organism evidence="1 2">
    <name type="scientific">Batillaria attramentaria</name>
    <dbReference type="NCBI Taxonomy" id="370345"/>
    <lineage>
        <taxon>Eukaryota</taxon>
        <taxon>Metazoa</taxon>
        <taxon>Spiralia</taxon>
        <taxon>Lophotrochozoa</taxon>
        <taxon>Mollusca</taxon>
        <taxon>Gastropoda</taxon>
        <taxon>Caenogastropoda</taxon>
        <taxon>Sorbeoconcha</taxon>
        <taxon>Cerithioidea</taxon>
        <taxon>Batillariidae</taxon>
        <taxon>Batillaria</taxon>
    </lineage>
</organism>
<comment type="caution">
    <text evidence="1">The sequence shown here is derived from an EMBL/GenBank/DDBJ whole genome shotgun (WGS) entry which is preliminary data.</text>
</comment>
<dbReference type="EMBL" id="JACVVK020000223">
    <property type="protein sequence ID" value="KAK7483660.1"/>
    <property type="molecule type" value="Genomic_DNA"/>
</dbReference>
<reference evidence="1 2" key="1">
    <citation type="journal article" date="2023" name="Sci. Data">
        <title>Genome assembly of the Korean intertidal mud-creeper Batillaria attramentaria.</title>
        <authorList>
            <person name="Patra A.K."/>
            <person name="Ho P.T."/>
            <person name="Jun S."/>
            <person name="Lee S.J."/>
            <person name="Kim Y."/>
            <person name="Won Y.J."/>
        </authorList>
    </citation>
    <scope>NUCLEOTIDE SEQUENCE [LARGE SCALE GENOMIC DNA]</scope>
    <source>
        <strain evidence="1">Wonlab-2016</strain>
    </source>
</reference>
<evidence type="ECO:0000313" key="1">
    <source>
        <dbReference type="EMBL" id="KAK7483660.1"/>
    </source>
</evidence>
<gene>
    <name evidence="1" type="ORF">BaRGS_00025093</name>
</gene>
<keyword evidence="2" id="KW-1185">Reference proteome</keyword>
<proteinExistence type="predicted"/>
<dbReference type="AlphaFoldDB" id="A0ABD0K965"/>
<name>A0ABD0K965_9CAEN</name>
<sequence>MGASPGSGVACGTEFQTGAPVANFVRYDNRENAPIDSARQVTSPDWLEMAFPARCRVERPAEGAIDIDWLPSASSSCYA</sequence>
<accession>A0ABD0K965</accession>